<comment type="caution">
    <text evidence="2">The sequence shown here is derived from an EMBL/GenBank/DDBJ whole genome shotgun (WGS) entry which is preliminary data.</text>
</comment>
<accession>A0A640KJA0</accession>
<dbReference type="GO" id="GO:0016301">
    <property type="term" value="F:kinase activity"/>
    <property type="evidence" value="ECO:0007669"/>
    <property type="project" value="UniProtKB-KW"/>
</dbReference>
<evidence type="ECO:0000313" key="2">
    <source>
        <dbReference type="EMBL" id="GET89643.1"/>
    </source>
</evidence>
<reference evidence="2" key="1">
    <citation type="submission" date="2019-11" db="EMBL/GenBank/DDBJ databases">
        <title>Leishmania tarentolae CDS.</title>
        <authorList>
            <person name="Goto Y."/>
            <person name="Yamagishi J."/>
        </authorList>
    </citation>
    <scope>NUCLEOTIDE SEQUENCE [LARGE SCALE GENOMIC DNA]</scope>
    <source>
        <strain evidence="2">Parrot Tar II</strain>
    </source>
</reference>
<feature type="signal peptide" evidence="1">
    <location>
        <begin position="1"/>
        <end position="18"/>
    </location>
</feature>
<keyword evidence="1" id="KW-0732">Signal</keyword>
<feature type="chain" id="PRO_5025040373" evidence="1">
    <location>
        <begin position="19"/>
        <end position="254"/>
    </location>
</feature>
<dbReference type="AlphaFoldDB" id="A0A640KJA0"/>
<dbReference type="EMBL" id="BLBS01000036">
    <property type="protein sequence ID" value="GET89643.1"/>
    <property type="molecule type" value="Genomic_DNA"/>
</dbReference>
<keyword evidence="3" id="KW-1185">Reference proteome</keyword>
<protein>
    <submittedName>
        <fullName evidence="2">Glutamate 5-kinase, putative</fullName>
    </submittedName>
</protein>
<sequence>MELRYVSSLLSFLHGVCATVKNASSRRSSWVKQCAYLVRATKKELARLFKEEPTREIHLPSSFQEELSSLQLCDDTSRRKTVVWSGLSDKFLRAQLMYDAAYGSTCGRARIVGVVSVDVAENHKEVSFEVVGNECGQTVIVAEDQFVKRRGIVFIDDGDHLFLEKHLDGIVCVDSTFSGVEVVGSKQHLRAQDAVPFELSVVHVHQEGLTHGRECLPIGHRGLVHLLLCVAGSNCTGGDKDDFILALKVGYKLA</sequence>
<dbReference type="Proteomes" id="UP000419144">
    <property type="component" value="Unassembled WGS sequence"/>
</dbReference>
<name>A0A640KJA0_LEITA</name>
<organism evidence="2 3">
    <name type="scientific">Leishmania tarentolae</name>
    <name type="common">Sauroleishmania tarentolae</name>
    <dbReference type="NCBI Taxonomy" id="5689"/>
    <lineage>
        <taxon>Eukaryota</taxon>
        <taxon>Discoba</taxon>
        <taxon>Euglenozoa</taxon>
        <taxon>Kinetoplastea</taxon>
        <taxon>Metakinetoplastina</taxon>
        <taxon>Trypanosomatida</taxon>
        <taxon>Trypanosomatidae</taxon>
        <taxon>Leishmaniinae</taxon>
        <taxon>Leishmania</taxon>
        <taxon>lizard Leishmania</taxon>
    </lineage>
</organism>
<dbReference type="VEuPathDB" id="TriTrypDB:LtaPh_2628751"/>
<evidence type="ECO:0000256" key="1">
    <source>
        <dbReference type="SAM" id="SignalP"/>
    </source>
</evidence>
<gene>
    <name evidence="2" type="ORF">LtaPh_2628751</name>
</gene>
<evidence type="ECO:0000313" key="3">
    <source>
        <dbReference type="Proteomes" id="UP000419144"/>
    </source>
</evidence>
<proteinExistence type="predicted"/>